<dbReference type="GO" id="GO:0005886">
    <property type="term" value="C:plasma membrane"/>
    <property type="evidence" value="ECO:0007669"/>
    <property type="project" value="UniProtKB-SubCell"/>
</dbReference>
<dbReference type="OrthoDB" id="384327at2"/>
<keyword evidence="8 11" id="KW-1133">Transmembrane helix</keyword>
<dbReference type="InterPro" id="IPR051125">
    <property type="entry name" value="ABC-4/HrtB_transporter"/>
</dbReference>
<comment type="subcellular location">
    <subcellularLocation>
        <location evidence="1">Cell membrane</location>
        <topology evidence="1">Multi-pass membrane protein</topology>
    </subcellularLocation>
</comment>
<dbReference type="Pfam" id="PF02687">
    <property type="entry name" value="FtsX"/>
    <property type="match status" value="1"/>
</dbReference>
<dbReference type="PANTHER" id="PTHR43738:SF1">
    <property type="entry name" value="HEMIN TRANSPORT SYSTEM PERMEASE PROTEIN HRTB-RELATED"/>
    <property type="match status" value="1"/>
</dbReference>
<keyword evidence="5" id="KW-0813">Transport</keyword>
<evidence type="ECO:0000256" key="4">
    <source>
        <dbReference type="ARBA" id="ARBA00016962"/>
    </source>
</evidence>
<dbReference type="PANTHER" id="PTHR43738">
    <property type="entry name" value="ABC TRANSPORTER, MEMBRANE PROTEIN"/>
    <property type="match status" value="1"/>
</dbReference>
<feature type="transmembrane region" description="Helical" evidence="11">
    <location>
        <begin position="15"/>
        <end position="33"/>
    </location>
</feature>
<reference evidence="13 14" key="1">
    <citation type="submission" date="2018-11" db="EMBL/GenBank/DDBJ databases">
        <title>Aerococcus sp. SJQ22, whole genome shotgun sequence.</title>
        <authorList>
            <person name="Sun L."/>
            <person name="Gao X."/>
            <person name="Chen W."/>
            <person name="Huang K."/>
        </authorList>
    </citation>
    <scope>NUCLEOTIDE SEQUENCE [LARGE SCALE GENOMIC DNA]</scope>
    <source>
        <strain evidence="13 14">SJQ22</strain>
    </source>
</reference>
<dbReference type="EMBL" id="RKMG01000005">
    <property type="protein sequence ID" value="RPA61317.1"/>
    <property type="molecule type" value="Genomic_DNA"/>
</dbReference>
<evidence type="ECO:0000259" key="12">
    <source>
        <dbReference type="Pfam" id="PF02687"/>
    </source>
</evidence>
<comment type="caution">
    <text evidence="13">The sequence shown here is derived from an EMBL/GenBank/DDBJ whole genome shotgun (WGS) entry which is preliminary data.</text>
</comment>
<comment type="function">
    <text evidence="10">Part of the ABC transporter complex hrt involved in hemin import. Responsible for the translocation of the substrate across the membrane.</text>
</comment>
<dbReference type="InterPro" id="IPR003838">
    <property type="entry name" value="ABC3_permease_C"/>
</dbReference>
<feature type="transmembrane region" description="Helical" evidence="11">
    <location>
        <begin position="328"/>
        <end position="352"/>
    </location>
</feature>
<evidence type="ECO:0000256" key="9">
    <source>
        <dbReference type="ARBA" id="ARBA00023136"/>
    </source>
</evidence>
<evidence type="ECO:0000256" key="6">
    <source>
        <dbReference type="ARBA" id="ARBA00022475"/>
    </source>
</evidence>
<organism evidence="13 14">
    <name type="scientific">Aerococcus agrisoli</name>
    <dbReference type="NCBI Taxonomy" id="2487350"/>
    <lineage>
        <taxon>Bacteria</taxon>
        <taxon>Bacillati</taxon>
        <taxon>Bacillota</taxon>
        <taxon>Bacilli</taxon>
        <taxon>Lactobacillales</taxon>
        <taxon>Aerococcaceae</taxon>
        <taxon>Aerococcus</taxon>
    </lineage>
</organism>
<keyword evidence="7 11" id="KW-0812">Transmembrane</keyword>
<gene>
    <name evidence="13" type="ORF">EF384_02760</name>
</gene>
<dbReference type="AlphaFoldDB" id="A0A3N4GIV6"/>
<feature type="transmembrane region" description="Helical" evidence="11">
    <location>
        <begin position="285"/>
        <end position="316"/>
    </location>
</feature>
<name>A0A3N4GIV6_9LACT</name>
<keyword evidence="9 11" id="KW-0472">Membrane</keyword>
<evidence type="ECO:0000256" key="2">
    <source>
        <dbReference type="ARBA" id="ARBA00008697"/>
    </source>
</evidence>
<dbReference type="RefSeq" id="WP_123779461.1">
    <property type="nucleotide sequence ID" value="NZ_RKMG01000005.1"/>
</dbReference>
<evidence type="ECO:0000256" key="3">
    <source>
        <dbReference type="ARBA" id="ARBA00011131"/>
    </source>
</evidence>
<accession>A0A3N4GIV6</accession>
<evidence type="ECO:0000256" key="7">
    <source>
        <dbReference type="ARBA" id="ARBA00022692"/>
    </source>
</evidence>
<evidence type="ECO:0000313" key="13">
    <source>
        <dbReference type="EMBL" id="RPA61317.1"/>
    </source>
</evidence>
<comment type="subunit">
    <text evidence="3">The complex is composed of two ATP-binding proteins (HrtA), two transmembrane proteins (HrtB) and a solute-binding protein.</text>
</comment>
<sequence length="361" mass="38983">MFLAWKEITFNKSRYALIIGVLVLVSYLVYFLTGQAYGLSQDNRTSIDKWSADAIVLSDEANSTINMSMVESDAIAAIEGADEVAKLGQIPVVMTSQADTDEEERITATVFGIEADSFIAPNIIEGQTFTDDFEVVADISLQEEFDLQIGDQLPLSIIDETITIVGFTDNAKFNVAPVLYTNLATFQALRSLANPNAPDIVSAFVVRAENPDKITLTDDNLALYPIAEFINNLPGYSAQVLTFSFMIIFLIIIASIVIGIFMYVLTVQKIDIFGVMKAQGIPTSFIGMSVVGQTFILATLGSGIGLGLTLASAYVLPSAVPFAVNYEYFAIITGLTIGFALIGSLFSVRVIAKINPLQAIG</sequence>
<feature type="transmembrane region" description="Helical" evidence="11">
    <location>
        <begin position="240"/>
        <end position="265"/>
    </location>
</feature>
<dbReference type="Proteomes" id="UP000273977">
    <property type="component" value="Unassembled WGS sequence"/>
</dbReference>
<evidence type="ECO:0000256" key="11">
    <source>
        <dbReference type="SAM" id="Phobius"/>
    </source>
</evidence>
<comment type="similarity">
    <text evidence="2">Belongs to the ABC-4 integral membrane protein family. HrtB subfamily.</text>
</comment>
<keyword evidence="6" id="KW-1003">Cell membrane</keyword>
<proteinExistence type="inferred from homology"/>
<evidence type="ECO:0000256" key="5">
    <source>
        <dbReference type="ARBA" id="ARBA00022448"/>
    </source>
</evidence>
<feature type="domain" description="ABC3 transporter permease C-terminal" evidence="12">
    <location>
        <begin position="245"/>
        <end position="356"/>
    </location>
</feature>
<evidence type="ECO:0000256" key="1">
    <source>
        <dbReference type="ARBA" id="ARBA00004651"/>
    </source>
</evidence>
<evidence type="ECO:0000256" key="8">
    <source>
        <dbReference type="ARBA" id="ARBA00022989"/>
    </source>
</evidence>
<evidence type="ECO:0000256" key="10">
    <source>
        <dbReference type="ARBA" id="ARBA00024973"/>
    </source>
</evidence>
<keyword evidence="14" id="KW-1185">Reference proteome</keyword>
<evidence type="ECO:0000313" key="14">
    <source>
        <dbReference type="Proteomes" id="UP000273977"/>
    </source>
</evidence>
<protein>
    <recommendedName>
        <fullName evidence="4">Putative hemin transport system permease protein HrtB</fullName>
    </recommendedName>
</protein>